<dbReference type="InterPro" id="IPR050267">
    <property type="entry name" value="Anti-sigma-factor_SerPK"/>
</dbReference>
<feature type="domain" description="Histidine kinase/HSP90-like ATPase" evidence="2">
    <location>
        <begin position="5"/>
        <end position="128"/>
    </location>
</feature>
<dbReference type="GO" id="GO:0004674">
    <property type="term" value="F:protein serine/threonine kinase activity"/>
    <property type="evidence" value="ECO:0007669"/>
    <property type="project" value="UniProtKB-KW"/>
</dbReference>
<name>A0A0N8PSM4_9CHLR</name>
<accession>A0A0N8PSM4</accession>
<dbReference type="PATRIC" id="fig|186479.3.peg.6923"/>
<evidence type="ECO:0000256" key="1">
    <source>
        <dbReference type="ARBA" id="ARBA00022527"/>
    </source>
</evidence>
<sequence>MELSFPSELGYEKVARDAVAAFARRLGCDRERVEDLKTALGEACINAIEHGNARAPGLRVDIQCIGAPGRLTVEVRDHGVRRYLGDVPAASIDLKLQGLAPRRGMGLMMISQLVDEAGFTDSPAGGNSFRLVLYFQKS</sequence>
<dbReference type="PANTHER" id="PTHR35526:SF3">
    <property type="entry name" value="ANTI-SIGMA-F FACTOR RSBW"/>
    <property type="match status" value="1"/>
</dbReference>
<dbReference type="Proteomes" id="UP000050509">
    <property type="component" value="Unassembled WGS sequence"/>
</dbReference>
<organism evidence="3 4">
    <name type="scientific">Kouleothrix aurantiaca</name>
    <dbReference type="NCBI Taxonomy" id="186479"/>
    <lineage>
        <taxon>Bacteria</taxon>
        <taxon>Bacillati</taxon>
        <taxon>Chloroflexota</taxon>
        <taxon>Chloroflexia</taxon>
        <taxon>Chloroflexales</taxon>
        <taxon>Roseiflexineae</taxon>
        <taxon>Roseiflexaceae</taxon>
        <taxon>Kouleothrix</taxon>
    </lineage>
</organism>
<reference evidence="3 4" key="1">
    <citation type="submission" date="2015-09" db="EMBL/GenBank/DDBJ databases">
        <title>Draft genome sequence of Kouleothrix aurantiaca JCM 19913.</title>
        <authorList>
            <person name="Hemp J."/>
        </authorList>
    </citation>
    <scope>NUCLEOTIDE SEQUENCE [LARGE SCALE GENOMIC DNA]</scope>
    <source>
        <strain evidence="3 4">COM-B</strain>
    </source>
</reference>
<dbReference type="AlphaFoldDB" id="A0A0N8PSM4"/>
<gene>
    <name evidence="3" type="ORF">SE17_11405</name>
</gene>
<keyword evidence="1" id="KW-0723">Serine/threonine-protein kinase</keyword>
<evidence type="ECO:0000313" key="4">
    <source>
        <dbReference type="Proteomes" id="UP000050509"/>
    </source>
</evidence>
<dbReference type="EMBL" id="LJCR01000332">
    <property type="protein sequence ID" value="KPV53133.1"/>
    <property type="molecule type" value="Genomic_DNA"/>
</dbReference>
<dbReference type="CDD" id="cd16936">
    <property type="entry name" value="HATPase_RsbW-like"/>
    <property type="match status" value="1"/>
</dbReference>
<comment type="caution">
    <text evidence="3">The sequence shown here is derived from an EMBL/GenBank/DDBJ whole genome shotgun (WGS) entry which is preliminary data.</text>
</comment>
<dbReference type="PANTHER" id="PTHR35526">
    <property type="entry name" value="ANTI-SIGMA-F FACTOR RSBW-RELATED"/>
    <property type="match status" value="1"/>
</dbReference>
<dbReference type="InterPro" id="IPR036890">
    <property type="entry name" value="HATPase_C_sf"/>
</dbReference>
<dbReference type="Gene3D" id="3.30.565.10">
    <property type="entry name" value="Histidine kinase-like ATPase, C-terminal domain"/>
    <property type="match status" value="1"/>
</dbReference>
<dbReference type="SUPFAM" id="SSF55874">
    <property type="entry name" value="ATPase domain of HSP90 chaperone/DNA topoisomerase II/histidine kinase"/>
    <property type="match status" value="1"/>
</dbReference>
<dbReference type="Pfam" id="PF13581">
    <property type="entry name" value="HATPase_c_2"/>
    <property type="match status" value="1"/>
</dbReference>
<protein>
    <recommendedName>
        <fullName evidence="2">Histidine kinase/HSP90-like ATPase domain-containing protein</fullName>
    </recommendedName>
</protein>
<keyword evidence="1" id="KW-0808">Transferase</keyword>
<keyword evidence="1" id="KW-0418">Kinase</keyword>
<evidence type="ECO:0000313" key="3">
    <source>
        <dbReference type="EMBL" id="KPV53133.1"/>
    </source>
</evidence>
<proteinExistence type="predicted"/>
<evidence type="ECO:0000259" key="2">
    <source>
        <dbReference type="Pfam" id="PF13581"/>
    </source>
</evidence>
<keyword evidence="4" id="KW-1185">Reference proteome</keyword>
<dbReference type="InterPro" id="IPR003594">
    <property type="entry name" value="HATPase_dom"/>
</dbReference>